<keyword evidence="4" id="KW-1185">Reference proteome</keyword>
<comment type="caution">
    <text evidence="3">The sequence shown here is derived from an EMBL/GenBank/DDBJ whole genome shotgun (WGS) entry which is preliminary data.</text>
</comment>
<dbReference type="AlphaFoldDB" id="N6VWA9"/>
<dbReference type="PANTHER" id="PTHR35024:SF4">
    <property type="entry name" value="POLYMER-FORMING CYTOSKELETAL PROTEIN"/>
    <property type="match status" value="1"/>
</dbReference>
<dbReference type="STRING" id="626887.J057_04271"/>
<evidence type="ECO:0000313" key="3">
    <source>
        <dbReference type="EMBL" id="ENO14535.1"/>
    </source>
</evidence>
<dbReference type="RefSeq" id="WP_004578832.1">
    <property type="nucleotide sequence ID" value="NZ_AP028878.1"/>
</dbReference>
<dbReference type="InterPro" id="IPR007607">
    <property type="entry name" value="BacA/B"/>
</dbReference>
<proteinExistence type="inferred from homology"/>
<name>N6VWA9_9GAMM</name>
<reference evidence="3 4" key="1">
    <citation type="journal article" date="2013" name="Genome Announc.">
        <title>Genome Sequence of the Polycyclic Aromatic Hydrocarbon-Degrading Bacterium Strain Marinobacter nanhaiticus D15-8WT.</title>
        <authorList>
            <person name="Cui Z."/>
            <person name="Gao W."/>
            <person name="Li Q."/>
            <person name="Xu G."/>
            <person name="Zheng L."/>
        </authorList>
    </citation>
    <scope>NUCLEOTIDE SEQUENCE [LARGE SCALE GENOMIC DNA]</scope>
    <source>
        <strain evidence="3 4">D15-8W</strain>
    </source>
</reference>
<dbReference type="OrthoDB" id="5294247at2"/>
<evidence type="ECO:0000256" key="2">
    <source>
        <dbReference type="SAM" id="MobiDB-lite"/>
    </source>
</evidence>
<sequence>MLGNKKQKARKPTTGHFDTLISSKTNVSGDVEFSGGLHVDGRIRGKVMAEEGSSAVLRISEVGAVEGDIIAPRVIINGTVHGDVYASEHLELAQKASINGNVYYNLIQMAMGASVNGNLVHQKEPVGLLGQSGKEKPSGNTKASEKVAVAKEEQVSEQERAPGKGE</sequence>
<feature type="compositionally biased region" description="Basic and acidic residues" evidence="2">
    <location>
        <begin position="133"/>
        <end position="166"/>
    </location>
</feature>
<evidence type="ECO:0000256" key="1">
    <source>
        <dbReference type="ARBA" id="ARBA00044755"/>
    </source>
</evidence>
<protein>
    <submittedName>
        <fullName evidence="3">Polymer-forming cytoskeletal protein</fullName>
    </submittedName>
</protein>
<dbReference type="PANTHER" id="PTHR35024">
    <property type="entry name" value="HYPOTHETICAL CYTOSOLIC PROTEIN"/>
    <property type="match status" value="1"/>
</dbReference>
<feature type="region of interest" description="Disordered" evidence="2">
    <location>
        <begin position="126"/>
        <end position="166"/>
    </location>
</feature>
<evidence type="ECO:0000313" key="4">
    <source>
        <dbReference type="Proteomes" id="UP000013165"/>
    </source>
</evidence>
<accession>N6VWA9</accession>
<dbReference type="Pfam" id="PF04519">
    <property type="entry name" value="Bactofilin"/>
    <property type="match status" value="1"/>
</dbReference>
<comment type="similarity">
    <text evidence="1">Belongs to the bactofilin family.</text>
</comment>
<dbReference type="eggNOG" id="COG1664">
    <property type="taxonomic scope" value="Bacteria"/>
</dbReference>
<organism evidence="3 4">
    <name type="scientific">Marinobacter nanhaiticus D15-8W</name>
    <dbReference type="NCBI Taxonomy" id="626887"/>
    <lineage>
        <taxon>Bacteria</taxon>
        <taxon>Pseudomonadati</taxon>
        <taxon>Pseudomonadota</taxon>
        <taxon>Gammaproteobacteria</taxon>
        <taxon>Pseudomonadales</taxon>
        <taxon>Marinobacteraceae</taxon>
        <taxon>Marinobacter</taxon>
    </lineage>
</organism>
<dbReference type="HOGENOM" id="CLU_072799_7_0_6"/>
<dbReference type="Proteomes" id="UP000013165">
    <property type="component" value="Unassembled WGS sequence"/>
</dbReference>
<dbReference type="PATRIC" id="fig|626887.3.peg.841"/>
<gene>
    <name evidence="3" type="ORF">J057_04271</name>
</gene>
<dbReference type="EMBL" id="APLQ01000011">
    <property type="protein sequence ID" value="ENO14535.1"/>
    <property type="molecule type" value="Genomic_DNA"/>
</dbReference>